<dbReference type="AlphaFoldDB" id="A0A2P7BFV5"/>
<comment type="caution">
    <text evidence="2">The sequence shown here is derived from an EMBL/GenBank/DDBJ whole genome shotgun (WGS) entry which is preliminary data.</text>
</comment>
<dbReference type="InterPro" id="IPR008868">
    <property type="entry name" value="TniB"/>
</dbReference>
<accession>A0A2P7BFV5</accession>
<proteinExistence type="predicted"/>
<sequence>MRRTKMGKNQVKPLTEGAARDERSLDDLMMELNHHYYGRKKRDDLLKAEVERLRKRIKFQMDAASGSLVGEMAEGRILALLGESGAGKTRSLTRIFKKFPELLGKPEAGRERYLISIKAPSPCLPRLIAERILRAVGYPIQKELAENVAWNLVTQYLPACGVRLVHIDEFQHVSQRNDALQRQKVRDSMKDVMQIPDFPVSFVVSGLPEIAEFLQPDRQIKRRTRTIVFHPLSYERDRSFLETMISNYVCRAGIEADFGGEFVKRLIHAASSQTGIFIEYLLEGIEQALLLDRNVLDNRCLEDVYAIRSGCLPDQNVFTAKNWRSIDVEQSIGKYDDSEFVEWDDVDIEEDSDTAAKPRVRRNS</sequence>
<gene>
    <name evidence="2" type="ORF">CU103_09920</name>
</gene>
<name>A0A2P7BFV5_9HYPH</name>
<dbReference type="InterPro" id="IPR027417">
    <property type="entry name" value="P-loop_NTPase"/>
</dbReference>
<dbReference type="Pfam" id="PF05621">
    <property type="entry name" value="TniB"/>
    <property type="match status" value="1"/>
</dbReference>
<evidence type="ECO:0000256" key="1">
    <source>
        <dbReference type="SAM" id="MobiDB-lite"/>
    </source>
</evidence>
<dbReference type="Proteomes" id="UP000241764">
    <property type="component" value="Unassembled WGS sequence"/>
</dbReference>
<keyword evidence="3" id="KW-1185">Reference proteome</keyword>
<dbReference type="SUPFAM" id="SSF52540">
    <property type="entry name" value="P-loop containing nucleoside triphosphate hydrolases"/>
    <property type="match status" value="1"/>
</dbReference>
<dbReference type="EMBL" id="PGGM01000003">
    <property type="protein sequence ID" value="PSH65309.1"/>
    <property type="molecule type" value="Genomic_DNA"/>
</dbReference>
<reference evidence="3" key="1">
    <citation type="submission" date="2017-11" db="EMBL/GenBank/DDBJ databases">
        <authorList>
            <person name="Kuznetsova I."/>
            <person name="Sazanova A."/>
            <person name="Chirak E."/>
            <person name="Safronova V."/>
            <person name="Willems A."/>
        </authorList>
    </citation>
    <scope>NUCLEOTIDE SEQUENCE [LARGE SCALE GENOMIC DNA]</scope>
    <source>
        <strain evidence="3">CCBAU 03422</strain>
    </source>
</reference>
<dbReference type="OrthoDB" id="5288220at2"/>
<evidence type="ECO:0000313" key="2">
    <source>
        <dbReference type="EMBL" id="PSH65309.1"/>
    </source>
</evidence>
<protein>
    <submittedName>
        <fullName evidence="2">Uncharacterized protein</fullName>
    </submittedName>
</protein>
<organism evidence="2 3">
    <name type="scientific">Phyllobacterium sophorae</name>
    <dbReference type="NCBI Taxonomy" id="1520277"/>
    <lineage>
        <taxon>Bacteria</taxon>
        <taxon>Pseudomonadati</taxon>
        <taxon>Pseudomonadota</taxon>
        <taxon>Alphaproteobacteria</taxon>
        <taxon>Hyphomicrobiales</taxon>
        <taxon>Phyllobacteriaceae</taxon>
        <taxon>Phyllobacterium</taxon>
    </lineage>
</organism>
<evidence type="ECO:0000313" key="3">
    <source>
        <dbReference type="Proteomes" id="UP000241764"/>
    </source>
</evidence>
<feature type="region of interest" description="Disordered" evidence="1">
    <location>
        <begin position="1"/>
        <end position="22"/>
    </location>
</feature>
<dbReference type="Gene3D" id="3.40.50.300">
    <property type="entry name" value="P-loop containing nucleotide triphosphate hydrolases"/>
    <property type="match status" value="1"/>
</dbReference>